<comment type="caution">
    <text evidence="1">The sequence shown here is derived from an EMBL/GenBank/DDBJ whole genome shotgun (WGS) entry which is preliminary data.</text>
</comment>
<protein>
    <submittedName>
        <fullName evidence="1">Uncharacterized protein</fullName>
    </submittedName>
</protein>
<proteinExistence type="predicted"/>
<evidence type="ECO:0000313" key="1">
    <source>
        <dbReference type="EMBL" id="KAJ7749073.1"/>
    </source>
</evidence>
<dbReference type="Proteomes" id="UP001215280">
    <property type="component" value="Unassembled WGS sequence"/>
</dbReference>
<keyword evidence="2" id="KW-1185">Reference proteome</keyword>
<sequence>MPHQYLERCFLHGCRDQSDKEVVQANDDAHCMCPEHSKPSIAFLAQDSKGISYLRTPLDSHVTSKMPFSTSTVTVLKHFTAHPPATEDKWYGPWTSILKALFRDEDNFIVTPQQRIPDDSESHIPDFVIEVVKMTPAAENTDVTFRTVLIVEIKNSQHWGNGLPALERQISRQTDAAFAGTAHTKVYWIGVVGPHWRYGQKVDDGQSLTPLIDWHHVTHDDASYADFENLVTLVSAL</sequence>
<dbReference type="EMBL" id="JARJLG010000087">
    <property type="protein sequence ID" value="KAJ7749073.1"/>
    <property type="molecule type" value="Genomic_DNA"/>
</dbReference>
<reference evidence="1" key="1">
    <citation type="submission" date="2023-03" db="EMBL/GenBank/DDBJ databases">
        <title>Massive genome expansion in bonnet fungi (Mycena s.s.) driven by repeated elements and novel gene families across ecological guilds.</title>
        <authorList>
            <consortium name="Lawrence Berkeley National Laboratory"/>
            <person name="Harder C.B."/>
            <person name="Miyauchi S."/>
            <person name="Viragh M."/>
            <person name="Kuo A."/>
            <person name="Thoen E."/>
            <person name="Andreopoulos B."/>
            <person name="Lu D."/>
            <person name="Skrede I."/>
            <person name="Drula E."/>
            <person name="Henrissat B."/>
            <person name="Morin E."/>
            <person name="Kohler A."/>
            <person name="Barry K."/>
            <person name="LaButti K."/>
            <person name="Morin E."/>
            <person name="Salamov A."/>
            <person name="Lipzen A."/>
            <person name="Mereny Z."/>
            <person name="Hegedus B."/>
            <person name="Baldrian P."/>
            <person name="Stursova M."/>
            <person name="Weitz H."/>
            <person name="Taylor A."/>
            <person name="Grigoriev I.V."/>
            <person name="Nagy L.G."/>
            <person name="Martin F."/>
            <person name="Kauserud H."/>
        </authorList>
    </citation>
    <scope>NUCLEOTIDE SEQUENCE</scope>
    <source>
        <strain evidence="1">CBHHK188m</strain>
    </source>
</reference>
<dbReference type="AlphaFoldDB" id="A0AAD7N7B6"/>
<organism evidence="1 2">
    <name type="scientific">Mycena maculata</name>
    <dbReference type="NCBI Taxonomy" id="230809"/>
    <lineage>
        <taxon>Eukaryota</taxon>
        <taxon>Fungi</taxon>
        <taxon>Dikarya</taxon>
        <taxon>Basidiomycota</taxon>
        <taxon>Agaricomycotina</taxon>
        <taxon>Agaricomycetes</taxon>
        <taxon>Agaricomycetidae</taxon>
        <taxon>Agaricales</taxon>
        <taxon>Marasmiineae</taxon>
        <taxon>Mycenaceae</taxon>
        <taxon>Mycena</taxon>
    </lineage>
</organism>
<accession>A0AAD7N7B6</accession>
<evidence type="ECO:0000313" key="2">
    <source>
        <dbReference type="Proteomes" id="UP001215280"/>
    </source>
</evidence>
<name>A0AAD7N7B6_9AGAR</name>
<gene>
    <name evidence="1" type="ORF">DFH07DRAFT_829595</name>
</gene>